<sequence length="1059" mass="114238">MSRPANYPYQTGINVDPATGYVRGSSGNDAINDYSNGQANRRYYNGHAANASGYPQGRPPPVSSETVAGNPAGHLAYPPQYNMPYPRFSHQTPTPPIASHAAPNYRYQQSPMPPHPQMQQYPRAYPPYRDPYQPHVQAPMQHNQQPLYAHYPGMCPHHHQDAGQPTVQNGSHQQSFHHGLASGSEIDVTSPAHGETPESIQKDTPPTQGIKSLPNSTEDAPTEESSGENATSTSSAPPNSSSTTISSGGVPDFVKKLFRMLEDTSESDIVGWGIHGDTFVVREPNEFAKTVLPRHFKHNNPASFVRQLNKYGFHKIRTQQEDGKLYGDMAWEFQHPNFQLNKKEMLESIRRKTTSKGKAVVTTVAPPTPITCNDMFATGLRKDTTDLQTQVDSLTKLQADIAGYLEGLSRNYRMVVEEVLNFRKNMAAQDQVIRSLVNYIAVKQSGDYASDSKIANTTRQELPSSSSAEARGQGPSFVGSFAFARSGPSSEPPSLHSSQGSPPGYNLDDLGTAPVTDMPRDDAQKLFTNYQEVARASVHQMNEISKHVRQAYSMMHPQPTFGSSASSSAPPPAETPATAGLSTNGLPFAQSGAPSALLAASTGQLADFPFQTAQQGGLTVFTVGGFTPRREDPVGDSGQNAGTKSPRPPNSMRVTRATCVPPWSVPPKVLLVEDDITCRKLSSKLLQVVGCAFDVAVDGLDAVERMGVGTKYDIVLMDIVMPNLDGVTATNRIRQFDQFTPIISMTSNTTENDCITYLANGMNDILAKPFNKHSMLSMIERYCNHLVGQRAAALGIPLSIASGRRWNGDSRDPLRISEVDSDEELVCNSTNSLSAENLTKGKDSASSTLPDGNAGALGTGLAPDYSEVLNLSMNEMTGLGILPFGNFAEGGYMNALGLDNYESTSSSTLSSQQQQTQQQQSFLGTASGLNNTGNFGDSQQSRVQHQISGDSFTSNSSSNSQQSQHNPFGQSVNSNTGSLLNLPRPRKRSLEDNEDALLFNALNSGTITTSVGVTSPILVNVPPSTKNIGELGENFNHGRSNSGTNSSNASMNSHKKAKP</sequence>
<keyword evidence="6" id="KW-0804">Transcription</keyword>
<dbReference type="InterPro" id="IPR036390">
    <property type="entry name" value="WH_DNA-bd_sf"/>
</dbReference>
<feature type="compositionally biased region" description="Polar residues" evidence="9">
    <location>
        <begin position="922"/>
        <end position="953"/>
    </location>
</feature>
<feature type="compositionally biased region" description="Polar residues" evidence="9">
    <location>
        <begin position="453"/>
        <end position="468"/>
    </location>
</feature>
<feature type="compositionally biased region" description="Low complexity" evidence="9">
    <location>
        <begin position="229"/>
        <end position="247"/>
    </location>
</feature>
<proteinExistence type="predicted"/>
<keyword evidence="2 8" id="KW-0597">Phosphoprotein</keyword>
<evidence type="ECO:0000256" key="4">
    <source>
        <dbReference type="ARBA" id="ARBA00023015"/>
    </source>
</evidence>
<feature type="compositionally biased region" description="Polar residues" evidence="9">
    <location>
        <begin position="198"/>
        <end position="219"/>
    </location>
</feature>
<dbReference type="Gene3D" id="3.40.50.2300">
    <property type="match status" value="1"/>
</dbReference>
<dbReference type="GO" id="GO:0043565">
    <property type="term" value="F:sequence-specific DNA binding"/>
    <property type="evidence" value="ECO:0007669"/>
    <property type="project" value="InterPro"/>
</dbReference>
<dbReference type="Gene3D" id="1.10.10.10">
    <property type="entry name" value="Winged helix-like DNA-binding domain superfamily/Winged helix DNA-binding domain"/>
    <property type="match status" value="1"/>
</dbReference>
<keyword evidence="5" id="KW-0238">DNA-binding</keyword>
<dbReference type="SMART" id="SM00448">
    <property type="entry name" value="REC"/>
    <property type="match status" value="1"/>
</dbReference>
<feature type="region of interest" description="Disordered" evidence="9">
    <location>
        <begin position="902"/>
        <end position="986"/>
    </location>
</feature>
<evidence type="ECO:0000256" key="9">
    <source>
        <dbReference type="SAM" id="MobiDB-lite"/>
    </source>
</evidence>
<dbReference type="CDD" id="cd17546">
    <property type="entry name" value="REC_hyHK_CKI1_RcsC-like"/>
    <property type="match status" value="1"/>
</dbReference>
<keyword evidence="7" id="KW-0539">Nucleus</keyword>
<dbReference type="GO" id="GO:0000160">
    <property type="term" value="P:phosphorelay signal transduction system"/>
    <property type="evidence" value="ECO:0007669"/>
    <property type="project" value="UniProtKB-KW"/>
</dbReference>
<feature type="compositionally biased region" description="Low complexity" evidence="9">
    <location>
        <begin position="954"/>
        <end position="964"/>
    </location>
</feature>
<organism evidence="11 12">
    <name type="scientific">Powellomyces hirtus</name>
    <dbReference type="NCBI Taxonomy" id="109895"/>
    <lineage>
        <taxon>Eukaryota</taxon>
        <taxon>Fungi</taxon>
        <taxon>Fungi incertae sedis</taxon>
        <taxon>Chytridiomycota</taxon>
        <taxon>Chytridiomycota incertae sedis</taxon>
        <taxon>Chytridiomycetes</taxon>
        <taxon>Spizellomycetales</taxon>
        <taxon>Powellomycetaceae</taxon>
        <taxon>Powellomyces</taxon>
    </lineage>
</organism>
<feature type="region of interest" description="Disordered" evidence="9">
    <location>
        <begin position="627"/>
        <end position="654"/>
    </location>
</feature>
<reference evidence="11 12" key="1">
    <citation type="journal article" date="2019" name="Sci. Rep.">
        <title>Comparative genomics of chytrid fungi reveal insights into the obligate biotrophic and pathogenic lifestyle of Synchytrium endobioticum.</title>
        <authorList>
            <person name="van de Vossenberg B.T.L.H."/>
            <person name="Warris S."/>
            <person name="Nguyen H.D.T."/>
            <person name="van Gent-Pelzer M.P.E."/>
            <person name="Joly D.L."/>
            <person name="van de Geest H.C."/>
            <person name="Bonants P.J.M."/>
            <person name="Smith D.S."/>
            <person name="Levesque C.A."/>
            <person name="van der Lee T.A.J."/>
        </authorList>
    </citation>
    <scope>NUCLEOTIDE SEQUENCE [LARGE SCALE GENOMIC DNA]</scope>
    <source>
        <strain evidence="11 12">CBS 809.83</strain>
    </source>
</reference>
<dbReference type="GO" id="GO:0003700">
    <property type="term" value="F:DNA-binding transcription factor activity"/>
    <property type="evidence" value="ECO:0007669"/>
    <property type="project" value="InterPro"/>
</dbReference>
<dbReference type="PROSITE" id="PS00434">
    <property type="entry name" value="HSF_DOMAIN"/>
    <property type="match status" value="1"/>
</dbReference>
<feature type="region of interest" description="Disordered" evidence="9">
    <location>
        <begin position="452"/>
        <end position="519"/>
    </location>
</feature>
<evidence type="ECO:0000256" key="3">
    <source>
        <dbReference type="ARBA" id="ARBA00023012"/>
    </source>
</evidence>
<evidence type="ECO:0000313" key="11">
    <source>
        <dbReference type="EMBL" id="TPX60370.1"/>
    </source>
</evidence>
<evidence type="ECO:0000313" key="12">
    <source>
        <dbReference type="Proteomes" id="UP000318582"/>
    </source>
</evidence>
<dbReference type="EMBL" id="QEAQ01000015">
    <property type="protein sequence ID" value="TPX60370.1"/>
    <property type="molecule type" value="Genomic_DNA"/>
</dbReference>
<dbReference type="PRINTS" id="PR00056">
    <property type="entry name" value="HSFDOMAIN"/>
</dbReference>
<dbReference type="Proteomes" id="UP000318582">
    <property type="component" value="Unassembled WGS sequence"/>
</dbReference>
<feature type="region of interest" description="Disordered" evidence="9">
    <location>
        <begin position="1029"/>
        <end position="1059"/>
    </location>
</feature>
<dbReference type="InterPro" id="IPR036388">
    <property type="entry name" value="WH-like_DNA-bd_sf"/>
</dbReference>
<feature type="region of interest" description="Disordered" evidence="9">
    <location>
        <begin position="556"/>
        <end position="583"/>
    </location>
</feature>
<feature type="compositionally biased region" description="Polar residues" evidence="9">
    <location>
        <begin position="163"/>
        <end position="176"/>
    </location>
</feature>
<evidence type="ECO:0000256" key="7">
    <source>
        <dbReference type="ARBA" id="ARBA00023242"/>
    </source>
</evidence>
<dbReference type="FunFam" id="1.10.10.10:FF:000027">
    <property type="entry name" value="Heat shock transcription factor 1"/>
    <property type="match status" value="1"/>
</dbReference>
<dbReference type="InterPro" id="IPR011006">
    <property type="entry name" value="CheY-like_superfamily"/>
</dbReference>
<dbReference type="PANTHER" id="PTHR45339:SF1">
    <property type="entry name" value="HYBRID SIGNAL TRANSDUCTION HISTIDINE KINASE J"/>
    <property type="match status" value="1"/>
</dbReference>
<evidence type="ECO:0000256" key="8">
    <source>
        <dbReference type="PROSITE-ProRule" id="PRU00169"/>
    </source>
</evidence>
<feature type="compositionally biased region" description="Low complexity" evidence="9">
    <location>
        <begin position="559"/>
        <end position="568"/>
    </location>
</feature>
<dbReference type="Pfam" id="PF00072">
    <property type="entry name" value="Response_reg"/>
    <property type="match status" value="1"/>
</dbReference>
<comment type="caution">
    <text evidence="11">The sequence shown here is derived from an EMBL/GenBank/DDBJ whole genome shotgun (WGS) entry which is preliminary data.</text>
</comment>
<feature type="domain" description="Response regulatory" evidence="10">
    <location>
        <begin position="668"/>
        <end position="783"/>
    </location>
</feature>
<feature type="region of interest" description="Disordered" evidence="9">
    <location>
        <begin position="47"/>
        <end position="73"/>
    </location>
</feature>
<dbReference type="Pfam" id="PF00447">
    <property type="entry name" value="HSF_DNA-bind"/>
    <property type="match status" value="1"/>
</dbReference>
<dbReference type="InterPro" id="IPR001789">
    <property type="entry name" value="Sig_transdc_resp-reg_receiver"/>
</dbReference>
<evidence type="ECO:0000256" key="6">
    <source>
        <dbReference type="ARBA" id="ARBA00023163"/>
    </source>
</evidence>
<keyword evidence="3" id="KW-0902">Two-component regulatory system</keyword>
<dbReference type="AlphaFoldDB" id="A0A507EBC6"/>
<evidence type="ECO:0000259" key="10">
    <source>
        <dbReference type="PROSITE" id="PS50110"/>
    </source>
</evidence>
<dbReference type="SMART" id="SM00415">
    <property type="entry name" value="HSF"/>
    <property type="match status" value="1"/>
</dbReference>
<dbReference type="GO" id="GO:0005634">
    <property type="term" value="C:nucleus"/>
    <property type="evidence" value="ECO:0007669"/>
    <property type="project" value="UniProtKB-SubCell"/>
</dbReference>
<dbReference type="PROSITE" id="PS50110">
    <property type="entry name" value="RESPONSE_REGULATORY"/>
    <property type="match status" value="1"/>
</dbReference>
<feature type="modified residue" description="4-aspartylphosphate" evidence="8">
    <location>
        <position position="718"/>
    </location>
</feature>
<name>A0A507EBC6_9FUNG</name>
<dbReference type="STRING" id="109895.A0A507EBC6"/>
<feature type="compositionally biased region" description="Low complexity" evidence="9">
    <location>
        <begin position="903"/>
        <end position="921"/>
    </location>
</feature>
<dbReference type="PANTHER" id="PTHR45339">
    <property type="entry name" value="HYBRID SIGNAL TRANSDUCTION HISTIDINE KINASE J"/>
    <property type="match status" value="1"/>
</dbReference>
<feature type="compositionally biased region" description="Polar residues" evidence="9">
    <location>
        <begin position="965"/>
        <end position="979"/>
    </location>
</feature>
<gene>
    <name evidence="11" type="ORF">PhCBS80983_g01821</name>
</gene>
<keyword evidence="12" id="KW-1185">Reference proteome</keyword>
<comment type="subcellular location">
    <subcellularLocation>
        <location evidence="1">Nucleus</location>
    </subcellularLocation>
</comment>
<dbReference type="InterPro" id="IPR000232">
    <property type="entry name" value="HSF_DNA-bd"/>
</dbReference>
<keyword evidence="4" id="KW-0805">Transcription regulation</keyword>
<accession>A0A507EBC6</accession>
<protein>
    <recommendedName>
        <fullName evidence="10">Response regulatory domain-containing protein</fullName>
    </recommendedName>
</protein>
<feature type="region of interest" description="Disordered" evidence="9">
    <location>
        <begin position="147"/>
        <end position="248"/>
    </location>
</feature>
<evidence type="ECO:0000256" key="1">
    <source>
        <dbReference type="ARBA" id="ARBA00004123"/>
    </source>
</evidence>
<evidence type="ECO:0000256" key="5">
    <source>
        <dbReference type="ARBA" id="ARBA00023125"/>
    </source>
</evidence>
<feature type="compositionally biased region" description="Polar residues" evidence="9">
    <location>
        <begin position="1037"/>
        <end position="1052"/>
    </location>
</feature>
<dbReference type="SUPFAM" id="SSF52172">
    <property type="entry name" value="CheY-like"/>
    <property type="match status" value="1"/>
</dbReference>
<dbReference type="FunFam" id="3.40.50.2300:FF:000212">
    <property type="entry name" value="Stress response regulator/HFS transcription factor"/>
    <property type="match status" value="1"/>
</dbReference>
<evidence type="ECO:0000256" key="2">
    <source>
        <dbReference type="ARBA" id="ARBA00022553"/>
    </source>
</evidence>
<dbReference type="SUPFAM" id="SSF46785">
    <property type="entry name" value="Winged helix' DNA-binding domain"/>
    <property type="match status" value="1"/>
</dbReference>